<protein>
    <submittedName>
        <fullName evidence="8">Putative transcription factor NAM family</fullName>
    </submittedName>
</protein>
<dbReference type="GO" id="GO:0006355">
    <property type="term" value="P:regulation of DNA-templated transcription"/>
    <property type="evidence" value="ECO:0007669"/>
    <property type="project" value="InterPro"/>
</dbReference>
<dbReference type="Pfam" id="PF02365">
    <property type="entry name" value="NAM"/>
    <property type="match status" value="1"/>
</dbReference>
<dbReference type="OrthoDB" id="1136557at2759"/>
<keyword evidence="4" id="KW-0804">Transcription</keyword>
<feature type="region of interest" description="Disordered" evidence="6">
    <location>
        <begin position="164"/>
        <end position="201"/>
    </location>
</feature>
<dbReference type="PANTHER" id="PTHR31989">
    <property type="entry name" value="NAC DOMAIN-CONTAINING PROTEIN 82-RELATED"/>
    <property type="match status" value="1"/>
</dbReference>
<dbReference type="AlphaFoldDB" id="A0A2P6PH18"/>
<evidence type="ECO:0000313" key="8">
    <source>
        <dbReference type="EMBL" id="PRQ21188.1"/>
    </source>
</evidence>
<dbReference type="Gramene" id="PRQ21188">
    <property type="protein sequence ID" value="PRQ21188"/>
    <property type="gene ID" value="RchiOBHm_Chr7g0236441"/>
</dbReference>
<dbReference type="GO" id="GO:0003677">
    <property type="term" value="F:DNA binding"/>
    <property type="evidence" value="ECO:0007669"/>
    <property type="project" value="UniProtKB-KW"/>
</dbReference>
<comment type="subcellular location">
    <subcellularLocation>
        <location evidence="1">Nucleus</location>
    </subcellularLocation>
</comment>
<evidence type="ECO:0000259" key="7">
    <source>
        <dbReference type="PROSITE" id="PS51005"/>
    </source>
</evidence>
<evidence type="ECO:0000256" key="4">
    <source>
        <dbReference type="ARBA" id="ARBA00023163"/>
    </source>
</evidence>
<evidence type="ECO:0000256" key="2">
    <source>
        <dbReference type="ARBA" id="ARBA00023015"/>
    </source>
</evidence>
<feature type="compositionally biased region" description="Basic and acidic residues" evidence="6">
    <location>
        <begin position="164"/>
        <end position="180"/>
    </location>
</feature>
<evidence type="ECO:0000256" key="3">
    <source>
        <dbReference type="ARBA" id="ARBA00023125"/>
    </source>
</evidence>
<gene>
    <name evidence="8" type="ORF">RchiOBHm_Chr7g0236441</name>
</gene>
<accession>A0A2P6PH18</accession>
<dbReference type="STRING" id="74649.A0A2P6PH18"/>
<dbReference type="InterPro" id="IPR036093">
    <property type="entry name" value="NAC_dom_sf"/>
</dbReference>
<evidence type="ECO:0000256" key="5">
    <source>
        <dbReference type="ARBA" id="ARBA00023242"/>
    </source>
</evidence>
<keyword evidence="3" id="KW-0238">DNA-binding</keyword>
<evidence type="ECO:0000256" key="6">
    <source>
        <dbReference type="SAM" id="MobiDB-lite"/>
    </source>
</evidence>
<feature type="compositionally biased region" description="Polar residues" evidence="6">
    <location>
        <begin position="91"/>
        <end position="101"/>
    </location>
</feature>
<keyword evidence="9" id="KW-1185">Reference proteome</keyword>
<feature type="region of interest" description="Disordered" evidence="6">
    <location>
        <begin position="77"/>
        <end position="119"/>
    </location>
</feature>
<dbReference type="EMBL" id="PDCK01000045">
    <property type="protein sequence ID" value="PRQ21188.1"/>
    <property type="molecule type" value="Genomic_DNA"/>
</dbReference>
<proteinExistence type="predicted"/>
<dbReference type="InterPro" id="IPR003441">
    <property type="entry name" value="NAC-dom"/>
</dbReference>
<feature type="domain" description="NAC" evidence="7">
    <location>
        <begin position="5"/>
        <end position="165"/>
    </location>
</feature>
<evidence type="ECO:0000256" key="1">
    <source>
        <dbReference type="ARBA" id="ARBA00004123"/>
    </source>
</evidence>
<dbReference type="PROSITE" id="PS51005">
    <property type="entry name" value="NAC"/>
    <property type="match status" value="1"/>
</dbReference>
<sequence length="285" mass="32452">MDRCFPVGFRFHPTDEELIGHYLHLKNNPNSATPSLVLPEFDLYGEAEPWIIWDAYGGPNLKQQDLFFFTLLKKKANPRGGHASTRHSRRVGSSGTWSQGEPSRPIFGEKNQETPIGRKTKLRYENKLVPEQHGCWIMEEYTSVDDQSSCPAAHDHYVICRLRENKTGQRRKSQDDDDHHPKPRKKPKSLTVADPQPAFTTNEARKTVSLNQSPNPEQQFENELIISEGEAQSSISNCIGMPEDIDWLDLALEDIDWLDLALEEVEGDRLSPALAEQQSLTFQLC</sequence>
<keyword evidence="5" id="KW-0539">Nucleus</keyword>
<reference evidence="8 9" key="1">
    <citation type="journal article" date="2018" name="Nat. Genet.">
        <title>The Rosa genome provides new insights in the design of modern roses.</title>
        <authorList>
            <person name="Bendahmane M."/>
        </authorList>
    </citation>
    <scope>NUCLEOTIDE SEQUENCE [LARGE SCALE GENOMIC DNA]</scope>
    <source>
        <strain evidence="9">cv. Old Blush</strain>
    </source>
</reference>
<dbReference type="Proteomes" id="UP000238479">
    <property type="component" value="Chromosome 7"/>
</dbReference>
<evidence type="ECO:0000313" key="9">
    <source>
        <dbReference type="Proteomes" id="UP000238479"/>
    </source>
</evidence>
<dbReference type="GO" id="GO:0005634">
    <property type="term" value="C:nucleus"/>
    <property type="evidence" value="ECO:0007669"/>
    <property type="project" value="UniProtKB-SubCell"/>
</dbReference>
<keyword evidence="2" id="KW-0805">Transcription regulation</keyword>
<dbReference type="SUPFAM" id="SSF101941">
    <property type="entry name" value="NAC domain"/>
    <property type="match status" value="1"/>
</dbReference>
<name>A0A2P6PH18_ROSCH</name>
<dbReference type="Gene3D" id="2.170.150.80">
    <property type="entry name" value="NAC domain"/>
    <property type="match status" value="1"/>
</dbReference>
<comment type="caution">
    <text evidence="8">The sequence shown here is derived from an EMBL/GenBank/DDBJ whole genome shotgun (WGS) entry which is preliminary data.</text>
</comment>
<organism evidence="8 9">
    <name type="scientific">Rosa chinensis</name>
    <name type="common">China rose</name>
    <dbReference type="NCBI Taxonomy" id="74649"/>
    <lineage>
        <taxon>Eukaryota</taxon>
        <taxon>Viridiplantae</taxon>
        <taxon>Streptophyta</taxon>
        <taxon>Embryophyta</taxon>
        <taxon>Tracheophyta</taxon>
        <taxon>Spermatophyta</taxon>
        <taxon>Magnoliopsida</taxon>
        <taxon>eudicotyledons</taxon>
        <taxon>Gunneridae</taxon>
        <taxon>Pentapetalae</taxon>
        <taxon>rosids</taxon>
        <taxon>fabids</taxon>
        <taxon>Rosales</taxon>
        <taxon>Rosaceae</taxon>
        <taxon>Rosoideae</taxon>
        <taxon>Rosoideae incertae sedis</taxon>
        <taxon>Rosa</taxon>
    </lineage>
</organism>